<dbReference type="Gene3D" id="1.25.40.10">
    <property type="entry name" value="Tetratricopeptide repeat domain"/>
    <property type="match status" value="2"/>
</dbReference>
<dbReference type="PROSITE" id="PS51257">
    <property type="entry name" value="PROKAR_LIPOPROTEIN"/>
    <property type="match status" value="1"/>
</dbReference>
<evidence type="ECO:0000256" key="2">
    <source>
        <dbReference type="ARBA" id="ARBA00022803"/>
    </source>
</evidence>
<sequence length="235" mass="26962">MREKLIYILIFGVLLYSCDFTSADEYYNQAFEYEEKGDLKKAIELLDKSIEKQSDFRPALLNRGYYKTELGNLDGGIMDYKKILEFDSDNTLALYNIGTNYQELEKPKKAIEYFTKALNTSGALTSFANSNGGTLGLRTNLDFDKLDNDNDFEIHKCKIQFSRGVNYFFTKKYDLAIIDFENSIKANYNKAESHFFLGGIYLEKAELNKACENFTLSADLGDLDAKEKIKVHCNE</sequence>
<dbReference type="InterPro" id="IPR011990">
    <property type="entry name" value="TPR-like_helical_dom_sf"/>
</dbReference>
<evidence type="ECO:0000313" key="5">
    <source>
        <dbReference type="Proteomes" id="UP001202717"/>
    </source>
</evidence>
<evidence type="ECO:0000313" key="4">
    <source>
        <dbReference type="EMBL" id="WCO03569.1"/>
    </source>
</evidence>
<keyword evidence="1" id="KW-0677">Repeat</keyword>
<dbReference type="RefSeq" id="WP_249997399.1">
    <property type="nucleotide sequence ID" value="NZ_CP116221.1"/>
</dbReference>
<organism evidence="4 5">
    <name type="scientific">Psychroserpens ponticola</name>
    <dbReference type="NCBI Taxonomy" id="2932268"/>
    <lineage>
        <taxon>Bacteria</taxon>
        <taxon>Pseudomonadati</taxon>
        <taxon>Bacteroidota</taxon>
        <taxon>Flavobacteriia</taxon>
        <taxon>Flavobacteriales</taxon>
        <taxon>Flavobacteriaceae</taxon>
        <taxon>Psychroserpens</taxon>
    </lineage>
</organism>
<dbReference type="SMART" id="SM00028">
    <property type="entry name" value="TPR"/>
    <property type="match status" value="5"/>
</dbReference>
<dbReference type="PANTHER" id="PTHR44858">
    <property type="entry name" value="TETRATRICOPEPTIDE REPEAT PROTEIN 6"/>
    <property type="match status" value="1"/>
</dbReference>
<evidence type="ECO:0000256" key="1">
    <source>
        <dbReference type="ARBA" id="ARBA00022737"/>
    </source>
</evidence>
<protein>
    <submittedName>
        <fullName evidence="4">Tetratricopeptide repeat protein</fullName>
    </submittedName>
</protein>
<dbReference type="PROSITE" id="PS50005">
    <property type="entry name" value="TPR"/>
    <property type="match status" value="2"/>
</dbReference>
<dbReference type="InterPro" id="IPR050498">
    <property type="entry name" value="Ycf3"/>
</dbReference>
<gene>
    <name evidence="4" type="ORF">MUN68_008680</name>
</gene>
<name>A0ABY7S2E4_9FLAO</name>
<dbReference type="Proteomes" id="UP001202717">
    <property type="component" value="Chromosome"/>
</dbReference>
<keyword evidence="5" id="KW-1185">Reference proteome</keyword>
<evidence type="ECO:0000256" key="3">
    <source>
        <dbReference type="PROSITE-ProRule" id="PRU00339"/>
    </source>
</evidence>
<dbReference type="EMBL" id="CP116221">
    <property type="protein sequence ID" value="WCO03569.1"/>
    <property type="molecule type" value="Genomic_DNA"/>
</dbReference>
<feature type="repeat" description="TPR" evidence="3">
    <location>
        <begin position="23"/>
        <end position="56"/>
    </location>
</feature>
<feature type="repeat" description="TPR" evidence="3">
    <location>
        <begin position="91"/>
        <end position="124"/>
    </location>
</feature>
<dbReference type="Pfam" id="PF13181">
    <property type="entry name" value="TPR_8"/>
    <property type="match status" value="2"/>
</dbReference>
<accession>A0ABY7S2E4</accession>
<dbReference type="InterPro" id="IPR019734">
    <property type="entry name" value="TPR_rpt"/>
</dbReference>
<keyword evidence="2 3" id="KW-0802">TPR repeat</keyword>
<proteinExistence type="predicted"/>
<dbReference type="SUPFAM" id="SSF48452">
    <property type="entry name" value="TPR-like"/>
    <property type="match status" value="1"/>
</dbReference>
<dbReference type="PANTHER" id="PTHR44858:SF1">
    <property type="entry name" value="UDP-N-ACETYLGLUCOSAMINE--PEPTIDE N-ACETYLGLUCOSAMINYLTRANSFERASE SPINDLY-RELATED"/>
    <property type="match status" value="1"/>
</dbReference>
<reference evidence="4 5" key="1">
    <citation type="submission" date="2023-01" db="EMBL/GenBank/DDBJ databases">
        <title>Psychroserpens ponticola sp. nov., isolated from seawater.</title>
        <authorList>
            <person name="Kristyanto S."/>
            <person name="Jung J."/>
            <person name="Kim J.M."/>
            <person name="Jeon C.O."/>
        </authorList>
    </citation>
    <scope>NUCLEOTIDE SEQUENCE [LARGE SCALE GENOMIC DNA]</scope>
    <source>
        <strain evidence="4 5">MSW6</strain>
    </source>
</reference>